<comment type="caution">
    <text evidence="1">The sequence shown here is derived from an EMBL/GenBank/DDBJ whole genome shotgun (WGS) entry which is preliminary data.</text>
</comment>
<sequence length="50" mass="5845">MSAIALRRRQAWAAKYPMYLARINLRGVRDEVLIRWDLFSCWKTGLGHPG</sequence>
<dbReference type="AlphaFoldDB" id="C0E700"/>
<evidence type="ECO:0000313" key="2">
    <source>
        <dbReference type="Proteomes" id="UP000006247"/>
    </source>
</evidence>
<proteinExistence type="predicted"/>
<dbReference type="HOGENOM" id="CLU_3116886_0_0_11"/>
<dbReference type="EMBL" id="ACEB01000048">
    <property type="protein sequence ID" value="EEG25701.1"/>
    <property type="molecule type" value="Genomic_DNA"/>
</dbReference>
<accession>C0E700</accession>
<protein>
    <submittedName>
        <fullName evidence="1">Uncharacterized protein</fullName>
    </submittedName>
</protein>
<reference evidence="1 2" key="1">
    <citation type="submission" date="2009-01" db="EMBL/GenBank/DDBJ databases">
        <authorList>
            <person name="Fulton L."/>
            <person name="Clifton S."/>
            <person name="Chinwalla A.T."/>
            <person name="Mitreva M."/>
            <person name="Sodergren E."/>
            <person name="Weinstock G."/>
            <person name="Clifton S."/>
            <person name="Dooling D.J."/>
            <person name="Fulton B."/>
            <person name="Minx P."/>
            <person name="Pepin K.H."/>
            <person name="Johnson M."/>
            <person name="Bhonagiri V."/>
            <person name="Nash W.E."/>
            <person name="Mardis E.R."/>
            <person name="Wilson R.K."/>
        </authorList>
    </citation>
    <scope>NUCLEOTIDE SEQUENCE [LARGE SCALE GENOMIC DNA]</scope>
    <source>
        <strain evidence="1 2">ATCC 33806</strain>
    </source>
</reference>
<organism evidence="1 2">
    <name type="scientific">Corynebacterium matruchotii ATCC 33806</name>
    <dbReference type="NCBI Taxonomy" id="566549"/>
    <lineage>
        <taxon>Bacteria</taxon>
        <taxon>Bacillati</taxon>
        <taxon>Actinomycetota</taxon>
        <taxon>Actinomycetes</taxon>
        <taxon>Mycobacteriales</taxon>
        <taxon>Corynebacteriaceae</taxon>
        <taxon>Corynebacterium</taxon>
    </lineage>
</organism>
<evidence type="ECO:0000313" key="1">
    <source>
        <dbReference type="EMBL" id="EEG25701.1"/>
    </source>
</evidence>
<dbReference type="Proteomes" id="UP000006247">
    <property type="component" value="Unassembled WGS sequence"/>
</dbReference>
<gene>
    <name evidence="1" type="ORF">CORMATOL_02788</name>
</gene>
<name>C0E700_9CORY</name>